<name>A0ABD1CH37_CULPP</name>
<reference evidence="2 3" key="1">
    <citation type="submission" date="2024-05" db="EMBL/GenBank/DDBJ databases">
        <title>Culex pipiens pipiens assembly and annotation.</title>
        <authorList>
            <person name="Alout H."/>
            <person name="Durand T."/>
        </authorList>
    </citation>
    <scope>NUCLEOTIDE SEQUENCE [LARGE SCALE GENOMIC DNA]</scope>
    <source>
        <strain evidence="2">HA-2024</strain>
        <tissue evidence="2">Whole body</tissue>
    </source>
</reference>
<proteinExistence type="predicted"/>
<evidence type="ECO:0000256" key="1">
    <source>
        <dbReference type="SAM" id="Phobius"/>
    </source>
</evidence>
<evidence type="ECO:0000313" key="3">
    <source>
        <dbReference type="Proteomes" id="UP001562425"/>
    </source>
</evidence>
<accession>A0ABD1CH37</accession>
<dbReference type="Proteomes" id="UP001562425">
    <property type="component" value="Unassembled WGS sequence"/>
</dbReference>
<keyword evidence="1" id="KW-0812">Transmembrane</keyword>
<feature type="transmembrane region" description="Helical" evidence="1">
    <location>
        <begin position="38"/>
        <end position="56"/>
    </location>
</feature>
<evidence type="ECO:0000313" key="2">
    <source>
        <dbReference type="EMBL" id="KAL1375715.1"/>
    </source>
</evidence>
<keyword evidence="3" id="KW-1185">Reference proteome</keyword>
<keyword evidence="1" id="KW-0472">Membrane</keyword>
<organism evidence="2 3">
    <name type="scientific">Culex pipiens pipiens</name>
    <name type="common">Northern house mosquito</name>
    <dbReference type="NCBI Taxonomy" id="38569"/>
    <lineage>
        <taxon>Eukaryota</taxon>
        <taxon>Metazoa</taxon>
        <taxon>Ecdysozoa</taxon>
        <taxon>Arthropoda</taxon>
        <taxon>Hexapoda</taxon>
        <taxon>Insecta</taxon>
        <taxon>Pterygota</taxon>
        <taxon>Neoptera</taxon>
        <taxon>Endopterygota</taxon>
        <taxon>Diptera</taxon>
        <taxon>Nematocera</taxon>
        <taxon>Culicoidea</taxon>
        <taxon>Culicidae</taxon>
        <taxon>Culicinae</taxon>
        <taxon>Culicini</taxon>
        <taxon>Culex</taxon>
        <taxon>Culex</taxon>
    </lineage>
</organism>
<comment type="caution">
    <text evidence="2">The sequence shown here is derived from an EMBL/GenBank/DDBJ whole genome shotgun (WGS) entry which is preliminary data.</text>
</comment>
<keyword evidence="1" id="KW-1133">Transmembrane helix</keyword>
<evidence type="ECO:0008006" key="4">
    <source>
        <dbReference type="Google" id="ProtNLM"/>
    </source>
</evidence>
<protein>
    <recommendedName>
        <fullName evidence="4">Ionotropic receptor</fullName>
    </recommendedName>
</protein>
<dbReference type="AlphaFoldDB" id="A0ABD1CH37"/>
<sequence>MEVVHLVLPNIFRNEPILTVVCGYEKYDLHKSNAWEKILLLSLIVLMFFITQAYEIKLLSMMISRPATKELKTLAELQSSGVKIKADFLRHPGTKNNPQLENLVVNGSEEIFNMDMVHAYILDREWAKIMLPMYYDPVQRLQRYSIMEQSLGVYPVMFMLQKRGPFMEHFGTTLAGFVESGIYDFLSKASIFVTIPIHLGVSVE</sequence>
<dbReference type="EMBL" id="JBEHCU010012261">
    <property type="protein sequence ID" value="KAL1375715.1"/>
    <property type="molecule type" value="Genomic_DNA"/>
</dbReference>
<gene>
    <name evidence="2" type="ORF">pipiens_004599</name>
</gene>